<feature type="transmembrane region" description="Helical" evidence="2">
    <location>
        <begin position="116"/>
        <end position="134"/>
    </location>
</feature>
<feature type="transmembrane region" description="Helical" evidence="2">
    <location>
        <begin position="212"/>
        <end position="234"/>
    </location>
</feature>
<feature type="compositionally biased region" description="Polar residues" evidence="1">
    <location>
        <begin position="188"/>
        <end position="201"/>
    </location>
</feature>
<evidence type="ECO:0000256" key="2">
    <source>
        <dbReference type="SAM" id="Phobius"/>
    </source>
</evidence>
<feature type="region of interest" description="Disordered" evidence="1">
    <location>
        <begin position="1"/>
        <end position="54"/>
    </location>
</feature>
<evidence type="ECO:0000256" key="1">
    <source>
        <dbReference type="SAM" id="MobiDB-lite"/>
    </source>
</evidence>
<dbReference type="OrthoDB" id="5422510at2759"/>
<reference evidence="3" key="2">
    <citation type="submission" date="2022-07" db="EMBL/GenBank/DDBJ databases">
        <authorList>
            <person name="Goncalves M.F.M."/>
            <person name="Hilario S."/>
            <person name="Van De Peer Y."/>
            <person name="Esteves A.C."/>
            <person name="Alves A."/>
        </authorList>
    </citation>
    <scope>NUCLEOTIDE SEQUENCE</scope>
    <source>
        <strain evidence="3">MUM 19.33</strain>
    </source>
</reference>
<keyword evidence="2" id="KW-0812">Transmembrane</keyword>
<evidence type="ECO:0000313" key="3">
    <source>
        <dbReference type="EMBL" id="KAI6781095.1"/>
    </source>
</evidence>
<dbReference type="Proteomes" id="UP001055219">
    <property type="component" value="Unassembled WGS sequence"/>
</dbReference>
<accession>A0A9P9Y0Y8</accession>
<proteinExistence type="predicted"/>
<dbReference type="AlphaFoldDB" id="A0A9P9Y0Y8"/>
<keyword evidence="4" id="KW-1185">Reference proteome</keyword>
<keyword evidence="2" id="KW-1133">Transmembrane helix</keyword>
<comment type="caution">
    <text evidence="3">The sequence shown here is derived from an EMBL/GenBank/DDBJ whole genome shotgun (WGS) entry which is preliminary data.</text>
</comment>
<gene>
    <name evidence="3" type="ORF">J7T54_003262</name>
</gene>
<protein>
    <submittedName>
        <fullName evidence="3">Uncharacterized protein</fullName>
    </submittedName>
</protein>
<keyword evidence="2" id="KW-0472">Membrane</keyword>
<feature type="transmembrane region" description="Helical" evidence="2">
    <location>
        <begin position="90"/>
        <end position="110"/>
    </location>
</feature>
<evidence type="ECO:0000313" key="4">
    <source>
        <dbReference type="Proteomes" id="UP001055219"/>
    </source>
</evidence>
<reference evidence="3" key="1">
    <citation type="journal article" date="2021" name="J Fungi (Basel)">
        <title>Genomic and Metabolomic Analyses of the Marine Fungus Emericellopsis cladophorae: Insights into Saltwater Adaptability Mechanisms and Its Biosynthetic Potential.</title>
        <authorList>
            <person name="Goncalves M.F.M."/>
            <person name="Hilario S."/>
            <person name="Van de Peer Y."/>
            <person name="Esteves A.C."/>
            <person name="Alves A."/>
        </authorList>
    </citation>
    <scope>NUCLEOTIDE SEQUENCE</scope>
    <source>
        <strain evidence="3">MUM 19.33</strain>
    </source>
</reference>
<dbReference type="RefSeq" id="XP_051361951.1">
    <property type="nucleotide sequence ID" value="XM_051506826.1"/>
</dbReference>
<sequence>MGSATLADDDAPVGPKAAGSSYNSAPSGHGLRRAFTLDEARKRPSFHASPDDATRLRRRSSNFTDYSLGEARDILNPQAREGEMPASDSSSLATISIAVALLPAIAGALFKDGSAFMTDLMLLALSGVFLHWSVTQPWKWYHTAQEVRVEHEQGAEAATEDSDAELDASPGGEAPLENVPEEGDEKGSQSSKNKLPQPVGLTTEQKSALRELYVYETSALLSCFAMPLLAAYLLHALRTHLSRPSEGLVSNYNLTIFCMVSEVRAFSHMFKLVQSRTLHLQRVVQKASQPSATSTRISELMTRLERLETQSSSLQEPEKENATKTADTWKQEAAMVRQVRNGIQPELDALNRAVRRYEKKATLLQMQTESRFTAMDGRLENAIALAAAAAKNSATSHRSLKQQTDHASELKLRQMLLERVKSTHRWFNSALGPGEHDRRTPGGVPMDAASTAFRDAVVKSGDLGSFKATRVMHDA</sequence>
<organism evidence="3 4">
    <name type="scientific">Emericellopsis cladophorae</name>
    <dbReference type="NCBI Taxonomy" id="2686198"/>
    <lineage>
        <taxon>Eukaryota</taxon>
        <taxon>Fungi</taxon>
        <taxon>Dikarya</taxon>
        <taxon>Ascomycota</taxon>
        <taxon>Pezizomycotina</taxon>
        <taxon>Sordariomycetes</taxon>
        <taxon>Hypocreomycetidae</taxon>
        <taxon>Hypocreales</taxon>
        <taxon>Bionectriaceae</taxon>
        <taxon>Emericellopsis</taxon>
    </lineage>
</organism>
<dbReference type="PANTHER" id="PTHR42032:SF1">
    <property type="entry name" value="YALI0E30679P"/>
    <property type="match status" value="1"/>
</dbReference>
<dbReference type="GeneID" id="75829765"/>
<dbReference type="EMBL" id="JAGIXG020000025">
    <property type="protein sequence ID" value="KAI6781095.1"/>
    <property type="molecule type" value="Genomic_DNA"/>
</dbReference>
<dbReference type="PANTHER" id="PTHR42032">
    <property type="entry name" value="YALI0E30679P"/>
    <property type="match status" value="1"/>
</dbReference>
<name>A0A9P9Y0Y8_9HYPO</name>
<feature type="region of interest" description="Disordered" evidence="1">
    <location>
        <begin position="151"/>
        <end position="201"/>
    </location>
</feature>